<dbReference type="InterPro" id="IPR027443">
    <property type="entry name" value="IPNS-like_sf"/>
</dbReference>
<evidence type="ECO:0000256" key="2">
    <source>
        <dbReference type="ARBA" id="ARBA00023002"/>
    </source>
</evidence>
<reference evidence="6" key="2">
    <citation type="journal article" date="2018" name="Plant J.">
        <title>The Sorghum bicolor reference genome: improved assembly, gene annotations, a transcriptome atlas, and signatures of genome organization.</title>
        <authorList>
            <person name="McCormick R.F."/>
            <person name="Truong S.K."/>
            <person name="Sreedasyam A."/>
            <person name="Jenkins J."/>
            <person name="Shu S."/>
            <person name="Sims D."/>
            <person name="Kennedy M."/>
            <person name="Amirebrahimi M."/>
            <person name="Weers B.D."/>
            <person name="McKinley B."/>
            <person name="Mattison A."/>
            <person name="Morishige D.T."/>
            <person name="Grimwood J."/>
            <person name="Schmutz J."/>
            <person name="Mullet J.E."/>
        </authorList>
    </citation>
    <scope>NUCLEOTIDE SEQUENCE [LARGE SCALE GENOMIC DNA]</scope>
    <source>
        <strain evidence="6">cv. BTx623</strain>
    </source>
</reference>
<protein>
    <recommendedName>
        <fullName evidence="4">Non-haem dioxygenase N-terminal domain-containing protein</fullName>
    </recommendedName>
</protein>
<evidence type="ECO:0000256" key="3">
    <source>
        <dbReference type="ARBA" id="ARBA00023004"/>
    </source>
</evidence>
<dbReference type="SUPFAM" id="SSF51197">
    <property type="entry name" value="Clavaminate synthase-like"/>
    <property type="match status" value="1"/>
</dbReference>
<dbReference type="EMBL" id="CM000761">
    <property type="protein sequence ID" value="OQU89008.1"/>
    <property type="molecule type" value="Genomic_DNA"/>
</dbReference>
<proteinExistence type="predicted"/>
<keyword evidence="2" id="KW-0560">Oxidoreductase</keyword>
<dbReference type="GO" id="GO:0016491">
    <property type="term" value="F:oxidoreductase activity"/>
    <property type="evidence" value="ECO:0007669"/>
    <property type="project" value="UniProtKB-KW"/>
</dbReference>
<name>A0A1W0W3N4_SORBI</name>
<accession>A0A1W0W3N4</accession>
<dbReference type="AlphaFoldDB" id="A0A1W0W3N4"/>
<keyword evidence="1" id="KW-0479">Metal-binding</keyword>
<evidence type="ECO:0000259" key="4">
    <source>
        <dbReference type="Pfam" id="PF14226"/>
    </source>
</evidence>
<keyword evidence="3" id="KW-0408">Iron</keyword>
<keyword evidence="6" id="KW-1185">Reference proteome</keyword>
<organism evidence="5 6">
    <name type="scientific">Sorghum bicolor</name>
    <name type="common">Sorghum</name>
    <name type="synonym">Sorghum vulgare</name>
    <dbReference type="NCBI Taxonomy" id="4558"/>
    <lineage>
        <taxon>Eukaryota</taxon>
        <taxon>Viridiplantae</taxon>
        <taxon>Streptophyta</taxon>
        <taxon>Embryophyta</taxon>
        <taxon>Tracheophyta</taxon>
        <taxon>Spermatophyta</taxon>
        <taxon>Magnoliopsida</taxon>
        <taxon>Liliopsida</taxon>
        <taxon>Poales</taxon>
        <taxon>Poaceae</taxon>
        <taxon>PACMAD clade</taxon>
        <taxon>Panicoideae</taxon>
        <taxon>Andropogonodae</taxon>
        <taxon>Andropogoneae</taxon>
        <taxon>Sorghinae</taxon>
        <taxon>Sorghum</taxon>
    </lineage>
</organism>
<sequence length="160" mass="17671">MPTFISLPTHRLLPLAPLMVAAAPPALPSLEGSLTSPSHQSPLHTRRAFHVVSHGVPGELLDAVREARLAFFRAPMGDRLRFSCDPARGTIVEGYDNDDFMLDWCDYFDHHTPPALSHMPVLPHLSSTLVDLEELVDWVELAAHHPPWGLPSLHLGDGAW</sequence>
<reference evidence="5 6" key="1">
    <citation type="journal article" date="2009" name="Nature">
        <title>The Sorghum bicolor genome and the diversification of grasses.</title>
        <authorList>
            <person name="Paterson A.H."/>
            <person name="Bowers J.E."/>
            <person name="Bruggmann R."/>
            <person name="Dubchak I."/>
            <person name="Grimwood J."/>
            <person name="Gundlach H."/>
            <person name="Haberer G."/>
            <person name="Hellsten U."/>
            <person name="Mitros T."/>
            <person name="Poliakov A."/>
            <person name="Schmutz J."/>
            <person name="Spannagl M."/>
            <person name="Tang H."/>
            <person name="Wang X."/>
            <person name="Wicker T."/>
            <person name="Bharti A.K."/>
            <person name="Chapman J."/>
            <person name="Feltus F.A."/>
            <person name="Gowik U."/>
            <person name="Grigoriev I.V."/>
            <person name="Lyons E."/>
            <person name="Maher C.A."/>
            <person name="Martis M."/>
            <person name="Narechania A."/>
            <person name="Otillar R.P."/>
            <person name="Penning B.W."/>
            <person name="Salamov A.A."/>
            <person name="Wang Y."/>
            <person name="Zhang L."/>
            <person name="Carpita N.C."/>
            <person name="Freeling M."/>
            <person name="Gingle A.R."/>
            <person name="Hash C.T."/>
            <person name="Keller B."/>
            <person name="Klein P."/>
            <person name="Kresovich S."/>
            <person name="McCann M.C."/>
            <person name="Ming R."/>
            <person name="Peterson D.G."/>
            <person name="Mehboob-ur-Rahman"/>
            <person name="Ware D."/>
            <person name="Westhoff P."/>
            <person name="Mayer K.F."/>
            <person name="Messing J."/>
            <person name="Rokhsar D.S."/>
        </authorList>
    </citation>
    <scope>NUCLEOTIDE SEQUENCE [LARGE SCALE GENOMIC DNA]</scope>
    <source>
        <strain evidence="6">cv. BTx623</strain>
    </source>
</reference>
<dbReference type="STRING" id="4558.A0A1W0W3N4"/>
<evidence type="ECO:0000313" key="5">
    <source>
        <dbReference type="EMBL" id="OQU89008.1"/>
    </source>
</evidence>
<dbReference type="InParanoid" id="A0A1W0W3N4"/>
<evidence type="ECO:0000313" key="6">
    <source>
        <dbReference type="Proteomes" id="UP000000768"/>
    </source>
</evidence>
<gene>
    <name evidence="5" type="ORF">SORBI_3002G133150</name>
</gene>
<feature type="domain" description="Non-haem dioxygenase N-terminal" evidence="4">
    <location>
        <begin position="49"/>
        <end position="117"/>
    </location>
</feature>
<dbReference type="Gene3D" id="2.60.120.330">
    <property type="entry name" value="B-lactam Antibiotic, Isopenicillin N Synthase, Chain"/>
    <property type="match status" value="1"/>
</dbReference>
<dbReference type="GO" id="GO:0046872">
    <property type="term" value="F:metal ion binding"/>
    <property type="evidence" value="ECO:0007669"/>
    <property type="project" value="UniProtKB-KW"/>
</dbReference>
<dbReference type="Proteomes" id="UP000000768">
    <property type="component" value="Chromosome 2"/>
</dbReference>
<dbReference type="InterPro" id="IPR026992">
    <property type="entry name" value="DIOX_N"/>
</dbReference>
<evidence type="ECO:0000256" key="1">
    <source>
        <dbReference type="ARBA" id="ARBA00022723"/>
    </source>
</evidence>
<dbReference type="Pfam" id="PF14226">
    <property type="entry name" value="DIOX_N"/>
    <property type="match status" value="1"/>
</dbReference>
<dbReference type="Gramene" id="OQU89008">
    <property type="protein sequence ID" value="OQU89008"/>
    <property type="gene ID" value="SORBI_3002G133150"/>
</dbReference>